<feature type="compositionally biased region" description="Low complexity" evidence="1">
    <location>
        <begin position="34"/>
        <end position="43"/>
    </location>
</feature>
<keyword evidence="3" id="KW-1185">Reference proteome</keyword>
<evidence type="ECO:0000256" key="1">
    <source>
        <dbReference type="SAM" id="MobiDB-lite"/>
    </source>
</evidence>
<name>A0AAN9YVH3_9PEZI</name>
<dbReference type="Proteomes" id="UP001320420">
    <property type="component" value="Unassembled WGS sequence"/>
</dbReference>
<reference evidence="2 3" key="1">
    <citation type="submission" date="2024-02" db="EMBL/GenBank/DDBJ databases">
        <title>De novo assembly and annotation of 12 fungi associated with fruit tree decline syndrome in Ontario, Canada.</title>
        <authorList>
            <person name="Sulman M."/>
            <person name="Ellouze W."/>
            <person name="Ilyukhin E."/>
        </authorList>
    </citation>
    <scope>NUCLEOTIDE SEQUENCE [LARGE SCALE GENOMIC DNA]</scope>
    <source>
        <strain evidence="2 3">M11/M66-122</strain>
    </source>
</reference>
<evidence type="ECO:0000313" key="3">
    <source>
        <dbReference type="Proteomes" id="UP001320420"/>
    </source>
</evidence>
<dbReference type="EMBL" id="JAKJXP020000008">
    <property type="protein sequence ID" value="KAK7756152.1"/>
    <property type="molecule type" value="Genomic_DNA"/>
</dbReference>
<accession>A0AAN9YVH3</accession>
<sequence>MEGYGGPPAQSPAGYGAQPMGYSGPPSAGGYGRGQQPPGQQWTQPPPNQNFNGYPGYSG</sequence>
<feature type="region of interest" description="Disordered" evidence="1">
    <location>
        <begin position="1"/>
        <end position="59"/>
    </location>
</feature>
<gene>
    <name evidence="2" type="primary">PUB1_1</name>
    <name evidence="2" type="ORF">SLS62_001744</name>
</gene>
<protein>
    <submittedName>
        <fullName evidence="2">E3 ubiquitin-protein ligase pub1</fullName>
    </submittedName>
</protein>
<comment type="caution">
    <text evidence="2">The sequence shown here is derived from an EMBL/GenBank/DDBJ whole genome shotgun (WGS) entry which is preliminary data.</text>
</comment>
<proteinExistence type="predicted"/>
<evidence type="ECO:0000313" key="2">
    <source>
        <dbReference type="EMBL" id="KAK7756152.1"/>
    </source>
</evidence>
<organism evidence="2 3">
    <name type="scientific">Diatrype stigma</name>
    <dbReference type="NCBI Taxonomy" id="117547"/>
    <lineage>
        <taxon>Eukaryota</taxon>
        <taxon>Fungi</taxon>
        <taxon>Dikarya</taxon>
        <taxon>Ascomycota</taxon>
        <taxon>Pezizomycotina</taxon>
        <taxon>Sordariomycetes</taxon>
        <taxon>Xylariomycetidae</taxon>
        <taxon>Xylariales</taxon>
        <taxon>Diatrypaceae</taxon>
        <taxon>Diatrype</taxon>
    </lineage>
</organism>
<dbReference type="AlphaFoldDB" id="A0AAN9YVH3"/>